<gene>
    <name evidence="2" type="ORF">DES31_0265</name>
</gene>
<organism evidence="2 3">
    <name type="scientific">Otariodibacter oris</name>
    <dbReference type="NCBI Taxonomy" id="1032623"/>
    <lineage>
        <taxon>Bacteria</taxon>
        <taxon>Pseudomonadati</taxon>
        <taxon>Pseudomonadota</taxon>
        <taxon>Gammaproteobacteria</taxon>
        <taxon>Pasteurellales</taxon>
        <taxon>Pasteurellaceae</taxon>
        <taxon>Otariodibacter</taxon>
    </lineage>
</organism>
<name>A0A420XHV3_9PAST</name>
<evidence type="ECO:0000256" key="1">
    <source>
        <dbReference type="SAM" id="Phobius"/>
    </source>
</evidence>
<dbReference type="EMBL" id="RBJC01000004">
    <property type="protein sequence ID" value="RKR76954.1"/>
    <property type="molecule type" value="Genomic_DNA"/>
</dbReference>
<reference evidence="2 3" key="1">
    <citation type="submission" date="2018-10" db="EMBL/GenBank/DDBJ databases">
        <title>Genomic Encyclopedia of Type Strains, Phase IV (KMG-IV): sequencing the most valuable type-strain genomes for metagenomic binning, comparative biology and taxonomic classification.</title>
        <authorList>
            <person name="Goeker M."/>
        </authorList>
    </citation>
    <scope>NUCLEOTIDE SEQUENCE [LARGE SCALE GENOMIC DNA]</scope>
    <source>
        <strain evidence="2 3">DSM 23800</strain>
    </source>
</reference>
<feature type="transmembrane region" description="Helical" evidence="1">
    <location>
        <begin position="65"/>
        <end position="86"/>
    </location>
</feature>
<dbReference type="Proteomes" id="UP000280099">
    <property type="component" value="Unassembled WGS sequence"/>
</dbReference>
<keyword evidence="1" id="KW-0812">Transmembrane</keyword>
<keyword evidence="3" id="KW-1185">Reference proteome</keyword>
<keyword evidence="1" id="KW-0472">Membrane</keyword>
<feature type="transmembrane region" description="Helical" evidence="1">
    <location>
        <begin position="39"/>
        <end position="59"/>
    </location>
</feature>
<proteinExistence type="predicted"/>
<keyword evidence="1" id="KW-1133">Transmembrane helix</keyword>
<comment type="caution">
    <text evidence="2">The sequence shown here is derived from an EMBL/GenBank/DDBJ whole genome shotgun (WGS) entry which is preliminary data.</text>
</comment>
<dbReference type="RefSeq" id="WP_121121227.1">
    <property type="nucleotide sequence ID" value="NZ_CP016604.1"/>
</dbReference>
<sequence length="165" mass="19003">MTTPYSYTSKKQIAELYAKASLKPISLLNCENFSNTGKIGLLLTISFYITSSLLCIYWFTLDTSIKQYLLLSILLLAIVWLLRYMIDVLLKLYQKNLEYEFKNLPSPKKLLKVINGMLAFAEKEGFTRDSMSVFISENLRDEINIGKTTINKWFAMSNDAVKNKL</sequence>
<dbReference type="OrthoDB" id="9996696at2"/>
<protein>
    <submittedName>
        <fullName evidence="2">Uncharacterized protein</fullName>
    </submittedName>
</protein>
<accession>A0A420XHV3</accession>
<dbReference type="AlphaFoldDB" id="A0A420XHV3"/>
<evidence type="ECO:0000313" key="2">
    <source>
        <dbReference type="EMBL" id="RKR76954.1"/>
    </source>
</evidence>
<evidence type="ECO:0000313" key="3">
    <source>
        <dbReference type="Proteomes" id="UP000280099"/>
    </source>
</evidence>